<evidence type="ECO:0000313" key="2">
    <source>
        <dbReference type="Proteomes" id="UP000003082"/>
    </source>
</evidence>
<dbReference type="Proteomes" id="UP000003082">
    <property type="component" value="Unassembled WGS sequence"/>
</dbReference>
<keyword evidence="2" id="KW-1185">Reference proteome</keyword>
<dbReference type="EMBL" id="ACFU01000005">
    <property type="protein sequence ID" value="EEF14658.1"/>
    <property type="molecule type" value="Genomic_DNA"/>
</dbReference>
<proteinExistence type="predicted"/>
<accession>B9D024</accession>
<dbReference type="STRING" id="553218.CAMRE0001_1337"/>
<name>B9D024_CAMRE</name>
<reference evidence="1 2" key="1">
    <citation type="submission" date="2008-08" db="EMBL/GenBank/DDBJ databases">
        <authorList>
            <person name="Madupu R."/>
            <person name="Durkin A.S."/>
            <person name="Torralba M."/>
            <person name="Methe B."/>
            <person name="Sutton G.G."/>
            <person name="Strausberg R.L."/>
            <person name="Nelson K.E."/>
        </authorList>
    </citation>
    <scope>NUCLEOTIDE SEQUENCE [LARGE SCALE GENOMIC DNA]</scope>
    <source>
        <strain evidence="1 2">RM3267</strain>
    </source>
</reference>
<gene>
    <name evidence="1" type="ORF">CAMRE0001_1337</name>
</gene>
<comment type="caution">
    <text evidence="1">The sequence shown here is derived from an EMBL/GenBank/DDBJ whole genome shotgun (WGS) entry which is preliminary data.</text>
</comment>
<dbReference type="AlphaFoldDB" id="B9D024"/>
<evidence type="ECO:0000313" key="1">
    <source>
        <dbReference type="EMBL" id="EEF14658.1"/>
    </source>
</evidence>
<sequence length="45" mass="5043">MTFGVRKSIYFGGCLLSSAVSSRMIEPRAVLLSLIDFIRLRYGAF</sequence>
<organism evidence="1 2">
    <name type="scientific">Campylobacter rectus RM3267</name>
    <dbReference type="NCBI Taxonomy" id="553218"/>
    <lineage>
        <taxon>Bacteria</taxon>
        <taxon>Pseudomonadati</taxon>
        <taxon>Campylobacterota</taxon>
        <taxon>Epsilonproteobacteria</taxon>
        <taxon>Campylobacterales</taxon>
        <taxon>Campylobacteraceae</taxon>
        <taxon>Campylobacter</taxon>
    </lineage>
</organism>
<protein>
    <submittedName>
        <fullName evidence="1">Uncharacterized protein</fullName>
    </submittedName>
</protein>